<proteinExistence type="predicted"/>
<evidence type="ECO:0000313" key="2">
    <source>
        <dbReference type="Proteomes" id="UP000823749"/>
    </source>
</evidence>
<gene>
    <name evidence="1" type="ORF">RHGRI_031376</name>
</gene>
<dbReference type="EMBL" id="JACTNZ010000011">
    <property type="protein sequence ID" value="KAG5524675.1"/>
    <property type="molecule type" value="Genomic_DNA"/>
</dbReference>
<name>A0AAV6IA79_9ERIC</name>
<dbReference type="AlphaFoldDB" id="A0AAV6IA79"/>
<dbReference type="PANTHER" id="PTHR10492:SF94">
    <property type="entry name" value="ATP-DEPENDENT DNA HELICASE"/>
    <property type="match status" value="1"/>
</dbReference>
<organism evidence="1 2">
    <name type="scientific">Rhododendron griersonianum</name>
    <dbReference type="NCBI Taxonomy" id="479676"/>
    <lineage>
        <taxon>Eukaryota</taxon>
        <taxon>Viridiplantae</taxon>
        <taxon>Streptophyta</taxon>
        <taxon>Embryophyta</taxon>
        <taxon>Tracheophyta</taxon>
        <taxon>Spermatophyta</taxon>
        <taxon>Magnoliopsida</taxon>
        <taxon>eudicotyledons</taxon>
        <taxon>Gunneridae</taxon>
        <taxon>Pentapetalae</taxon>
        <taxon>asterids</taxon>
        <taxon>Ericales</taxon>
        <taxon>Ericaceae</taxon>
        <taxon>Ericoideae</taxon>
        <taxon>Rhodoreae</taxon>
        <taxon>Rhododendron</taxon>
    </lineage>
</organism>
<keyword evidence="2" id="KW-1185">Reference proteome</keyword>
<reference evidence="1" key="1">
    <citation type="submission" date="2020-08" db="EMBL/GenBank/DDBJ databases">
        <title>Plant Genome Project.</title>
        <authorList>
            <person name="Zhang R.-G."/>
        </authorList>
    </citation>
    <scope>NUCLEOTIDE SEQUENCE</scope>
    <source>
        <strain evidence="1">WSP0</strain>
        <tissue evidence="1">Leaf</tissue>
    </source>
</reference>
<accession>A0AAV6IA79</accession>
<comment type="caution">
    <text evidence="1">The sequence shown here is derived from an EMBL/GenBank/DDBJ whole genome shotgun (WGS) entry which is preliminary data.</text>
</comment>
<protein>
    <submittedName>
        <fullName evidence="1">Uncharacterized protein</fullName>
    </submittedName>
</protein>
<dbReference type="PANTHER" id="PTHR10492">
    <property type="match status" value="1"/>
</dbReference>
<evidence type="ECO:0000313" key="1">
    <source>
        <dbReference type="EMBL" id="KAG5524675.1"/>
    </source>
</evidence>
<sequence>MHGGKCKNHYPRSFAEETVQGEDSYPIYKRRKDSFTVNKRGAIMDNRWVVPYNPYLLNRYNCHLNVEICSGVKAVKYLYKYIYKGHDKIVVDINHNEGDVIIDEIKQFQDAR</sequence>
<dbReference type="Proteomes" id="UP000823749">
    <property type="component" value="Chromosome 11"/>
</dbReference>